<dbReference type="Pfam" id="PF01839">
    <property type="entry name" value="FG-GAP"/>
    <property type="match status" value="1"/>
</dbReference>
<evidence type="ECO:0000256" key="1">
    <source>
        <dbReference type="ARBA" id="ARBA00022729"/>
    </source>
</evidence>
<evidence type="ECO:0000313" key="5">
    <source>
        <dbReference type="Proteomes" id="UP001595867"/>
    </source>
</evidence>
<name>A0ABV8J588_9ACTN</name>
<comment type="caution">
    <text evidence="4">The sequence shown here is derived from an EMBL/GenBank/DDBJ whole genome shotgun (WGS) entry which is preliminary data.</text>
</comment>
<evidence type="ECO:0000256" key="2">
    <source>
        <dbReference type="SAM" id="SignalP"/>
    </source>
</evidence>
<feature type="chain" id="PRO_5045770244" evidence="2">
    <location>
        <begin position="37"/>
        <end position="452"/>
    </location>
</feature>
<keyword evidence="5" id="KW-1185">Reference proteome</keyword>
<accession>A0ABV8J588</accession>
<feature type="signal peptide" evidence="2">
    <location>
        <begin position="1"/>
        <end position="36"/>
    </location>
</feature>
<protein>
    <submittedName>
        <fullName evidence="4">FG-GAP repeat domain-containing protein</fullName>
    </submittedName>
</protein>
<feature type="domain" description="ARB-07466-like C-terminal" evidence="3">
    <location>
        <begin position="109"/>
        <end position="213"/>
    </location>
</feature>
<dbReference type="RefSeq" id="WP_378071095.1">
    <property type="nucleotide sequence ID" value="NZ_JBHSBL010000024.1"/>
</dbReference>
<dbReference type="InterPro" id="IPR058593">
    <property type="entry name" value="ARB_07466-like_C"/>
</dbReference>
<keyword evidence="1 2" id="KW-0732">Signal</keyword>
<dbReference type="InterPro" id="IPR028994">
    <property type="entry name" value="Integrin_alpha_N"/>
</dbReference>
<dbReference type="InterPro" id="IPR013517">
    <property type="entry name" value="FG-GAP"/>
</dbReference>
<evidence type="ECO:0000259" key="3">
    <source>
        <dbReference type="Pfam" id="PF26571"/>
    </source>
</evidence>
<reference evidence="5" key="1">
    <citation type="journal article" date="2019" name="Int. J. Syst. Evol. Microbiol.">
        <title>The Global Catalogue of Microorganisms (GCM) 10K type strain sequencing project: providing services to taxonomists for standard genome sequencing and annotation.</title>
        <authorList>
            <consortium name="The Broad Institute Genomics Platform"/>
            <consortium name="The Broad Institute Genome Sequencing Center for Infectious Disease"/>
            <person name="Wu L."/>
            <person name="Ma J."/>
        </authorList>
    </citation>
    <scope>NUCLEOTIDE SEQUENCE [LARGE SCALE GENOMIC DNA]</scope>
    <source>
        <strain evidence="5">TBRC 5832</strain>
    </source>
</reference>
<dbReference type="Pfam" id="PF26571">
    <property type="entry name" value="VldE"/>
    <property type="match status" value="1"/>
</dbReference>
<organism evidence="4 5">
    <name type="scientific">Actinoplanes subglobosus</name>
    <dbReference type="NCBI Taxonomy" id="1547892"/>
    <lineage>
        <taxon>Bacteria</taxon>
        <taxon>Bacillati</taxon>
        <taxon>Actinomycetota</taxon>
        <taxon>Actinomycetes</taxon>
        <taxon>Micromonosporales</taxon>
        <taxon>Micromonosporaceae</taxon>
        <taxon>Actinoplanes</taxon>
    </lineage>
</organism>
<dbReference type="Gene3D" id="2.40.128.340">
    <property type="match status" value="2"/>
</dbReference>
<dbReference type="Proteomes" id="UP001595867">
    <property type="component" value="Unassembled WGS sequence"/>
</dbReference>
<dbReference type="Pfam" id="PF13517">
    <property type="entry name" value="FG-GAP_3"/>
    <property type="match status" value="1"/>
</dbReference>
<gene>
    <name evidence="4" type="ORF">ACFO0C_35210</name>
</gene>
<proteinExistence type="predicted"/>
<dbReference type="SUPFAM" id="SSF69318">
    <property type="entry name" value="Integrin alpha N-terminal domain"/>
    <property type="match status" value="1"/>
</dbReference>
<sequence length="452" mass="49036">MKFRVLNAALRRARRSALVVAAGLVLAPLAGVPAYAADPAVPAAVEGESDFAELGESTGVQRLRASAALAAVATPPTPVFGPSIDGYASYDAQDECDPTEKPGPVEMRAMLNRTYGFNRTGNITRACGNGGTSEHKEGRALDYMLDVNSSSERAIAEGVLDWLLATDRHGNKHANARRLGIMYLIWNRQIWSSSKADEGWRSYSGDNPHTDHIHFSFSWAGARKQTTWWTSGSVAGPVAPTVAYDQGDGTMRMYRWLSDGNSFNRTSDYDSGSFRLSAVGDRMASGDVDGDGRDDIVMAYQQPEGHFSYYVWRNGNSAASVWYNSGSFSLANVAGRLVLDDFNGDGKAEPAVAYDQGDGTMRIYRWLSDGNSFNRTADYDSGSFRLSAVGDRMASGDVDGDGKADIVMAYQQPEGHFSYYVWRNGNSAASVWYNSGPFGLTNVAGRLVLGNW</sequence>
<dbReference type="PANTHER" id="PTHR46580">
    <property type="entry name" value="SENSOR KINASE-RELATED"/>
    <property type="match status" value="1"/>
</dbReference>
<evidence type="ECO:0000313" key="4">
    <source>
        <dbReference type="EMBL" id="MFC4070209.1"/>
    </source>
</evidence>
<dbReference type="EMBL" id="JBHSBL010000024">
    <property type="protein sequence ID" value="MFC4070209.1"/>
    <property type="molecule type" value="Genomic_DNA"/>
</dbReference>